<feature type="region of interest" description="Disordered" evidence="17">
    <location>
        <begin position="1454"/>
        <end position="1476"/>
    </location>
</feature>
<dbReference type="GO" id="GO:0051262">
    <property type="term" value="P:protein tetramerization"/>
    <property type="evidence" value="ECO:0007669"/>
    <property type="project" value="InterPro"/>
</dbReference>
<comment type="catalytic activity">
    <reaction evidence="11">
        <text>Zn(2+)(in) = Zn(2+)(out)</text>
        <dbReference type="Rhea" id="RHEA:29351"/>
        <dbReference type="ChEBI" id="CHEBI:29105"/>
    </reaction>
</comment>
<evidence type="ECO:0000256" key="17">
    <source>
        <dbReference type="SAM" id="MobiDB-lite"/>
    </source>
</evidence>
<evidence type="ECO:0000256" key="16">
    <source>
        <dbReference type="ARBA" id="ARBA00070989"/>
    </source>
</evidence>
<evidence type="ECO:0000256" key="18">
    <source>
        <dbReference type="SAM" id="Phobius"/>
    </source>
</evidence>
<evidence type="ECO:0000256" key="6">
    <source>
        <dbReference type="ARBA" id="ARBA00022989"/>
    </source>
</evidence>
<evidence type="ECO:0000259" key="21">
    <source>
        <dbReference type="Pfam" id="PF18139"/>
    </source>
</evidence>
<dbReference type="PANTHER" id="PTHR13800:SF13">
    <property type="entry name" value="TRANSIENT RECEPTOR POTENTIAL CATION CHANNEL SUBFAMILY M MEMBER 1"/>
    <property type="match status" value="1"/>
</dbReference>
<comment type="subcellular location">
    <subcellularLocation>
        <location evidence="1">Cell membrane</location>
        <topology evidence="1">Multi-pass membrane protein</topology>
    </subcellularLocation>
</comment>
<evidence type="ECO:0000256" key="3">
    <source>
        <dbReference type="ARBA" id="ARBA00022475"/>
    </source>
</evidence>
<dbReference type="GO" id="GO:0005516">
    <property type="term" value="F:calmodulin binding"/>
    <property type="evidence" value="ECO:0007669"/>
    <property type="project" value="UniProtKB-KW"/>
</dbReference>
<keyword evidence="7" id="KW-0406">Ion transport</keyword>
<dbReference type="InterPro" id="IPR005821">
    <property type="entry name" value="Ion_trans_dom"/>
</dbReference>
<evidence type="ECO:0000259" key="19">
    <source>
        <dbReference type="Pfam" id="PF00520"/>
    </source>
</evidence>
<sequence>GQKAWIEKTFSKRECIYIIANNKDSLHILTSRCCCGQLINQHIPPPPSITANKNEEETKQVEAQPEKWSVSKHTQAYPTDAYGNLEFQGGGHSNKAMYIRVSYDTKPDSLLHLMVKDWQLELPKLLISVHGGLQNFEMQPKLKQVFGKGLIKAAMTTGAWIFTGGVSTGVIRHVGDALKDHSSKSRGRICAIGIAPWGIVENKEDLIGKDVTRVYQTMSNPLSKLSVLNSSHTHFILADNGTLGKYGAEVKLRRQLEKHISLQKINTRLGQGVPVVGLIVEGGPNVISIVLECLREDPPLPVVICDGSGRASDILSFAHKYSEEGGDQLLVTIQKTFNYNRNQAHQLFVILMECMKKKELVSILKVVHKGDFCDQTLQSTNASAPDQLSLALAWNRVDIARSQIFVFGHHWPVNSLEQAMLDALVLDRVDFVKLLIENGVNMQHFLTIPRLEELYNTRLGPPNTLHLLVRDVKKGNLPPDYHISLIDIGLVLEYLMGGAYRCNYTRKSFRTLYNNLFGPKRRSPLAVVKTAQGEPPTKGKKKKKKKEEEIDIDVDDPEVSRFQYPFHELMVWAVLMKRQKMALFLWQRGEESMAKALVACKLYKSMAHESSESELVDDISQDLDNNSKDFGQLAVELLDQSYKHDEQIAMKLLTYELKNWSNSTCLKLAVAAKHRDFIAHTCSQMLLTDMWMGRLRMRKNPGLKVIMGILFPPTILFLEYRSYDDYSYQTSKENEEGKEKEEENNLTTLVFQDANADTGSRKGDEENGKKKQPSLPIGTKIYEFYNAPIVKFWFYTISYLGYLMLFNYIILVRMERWPSVQEWIVISYIVTLALEKVREILMSEPGKLSQKIKVWLQEYWNITDLVAISVFIIGAILRLQNQPYMGYGRVIYCVDIIFWYIRVLDIFGVNKYLGPYVMMIGKMMIDMLYFVVIMLVVLMSFGVARQAILHPDEEPSWRLARNIFYMPYWMIYGEVFADQIDPPCGDNLYDDDGKRLPPCIPGAWLTPAIMACYLLVANILLVNLLIAVFNNTFFEVKSISNQVWKFQRYQLIMTFHDRPVLPPPMIIFSHIYIIIKRICCRCRKGDGDQDERDRGLKLFLNDEELKKLYEFEEQCVEEYFQEKEDEQQSSNDERIRVTSERVENMSMRLEEVNEREHFMKASLQTVDLRLSQLEELSGRMVNALEKLAGIDKSELTYTRWRASSECDAAYLLRQSSVNSSDGYSMYKYHISGDELTFDDSATPMSPAMRKKAHSIGTKEDGADPRMLAPEHQTGLHTSSPNAVATADHSKSTLEIAQNVSRAHSGSGGLGSEKQGIFSSDGMIPQSVNQMNAVTNSQSAAGPDFQNTQLKVERTKLEATISYPLDKSKAMRYFPPETFSACQTTMMKSRSFIFAQGGKLVGGVNNWTSEYSTIMDQVCPSTIEQWATEWKYEVEQQLSQERPPEYPGLISEAERQAEEKQMDTDDDSNVGEAGMSASYTSMPAPVKAEENFLSAKPERTPGFPSVRSKSLHSHSRKAKSVKDKLNRPGHASSVTNLVVAFGSATEEQKTRQENASTETEC</sequence>
<comment type="catalytic activity">
    <reaction evidence="10">
        <text>Mg(2+)(in) = Mg(2+)(out)</text>
        <dbReference type="Rhea" id="RHEA:29827"/>
        <dbReference type="ChEBI" id="CHEBI:18420"/>
    </reaction>
</comment>
<evidence type="ECO:0000256" key="1">
    <source>
        <dbReference type="ARBA" id="ARBA00004651"/>
    </source>
</evidence>
<evidence type="ECO:0000256" key="13">
    <source>
        <dbReference type="ARBA" id="ARBA00036634"/>
    </source>
</evidence>
<dbReference type="Proteomes" id="UP000694382">
    <property type="component" value="Chromosome 10"/>
</dbReference>
<dbReference type="Pfam" id="PF18139">
    <property type="entry name" value="LSDAT_euk"/>
    <property type="match status" value="1"/>
</dbReference>
<feature type="region of interest" description="Disordered" evidence="17">
    <location>
        <begin position="46"/>
        <end position="70"/>
    </location>
</feature>
<evidence type="ECO:0000256" key="2">
    <source>
        <dbReference type="ARBA" id="ARBA00022448"/>
    </source>
</evidence>
<dbReference type="Pfam" id="PF16519">
    <property type="entry name" value="TRPM_tetra"/>
    <property type="match status" value="1"/>
</dbReference>
<feature type="region of interest" description="Disordered" evidence="17">
    <location>
        <begin position="529"/>
        <end position="549"/>
    </location>
</feature>
<dbReference type="Pfam" id="PF25508">
    <property type="entry name" value="TRPM2"/>
    <property type="match status" value="1"/>
</dbReference>
<keyword evidence="2" id="KW-0813">Transport</keyword>
<dbReference type="PANTHER" id="PTHR13800">
    <property type="entry name" value="TRANSIENT RECEPTOR POTENTIAL CATION CHANNEL, SUBFAMILY M, MEMBER 6"/>
    <property type="match status" value="1"/>
</dbReference>
<keyword evidence="24" id="KW-1185">Reference proteome</keyword>
<proteinExistence type="inferred from homology"/>
<feature type="transmembrane region" description="Helical" evidence="18">
    <location>
        <begin position="859"/>
        <end position="877"/>
    </location>
</feature>
<evidence type="ECO:0000256" key="4">
    <source>
        <dbReference type="ARBA" id="ARBA00022692"/>
    </source>
</evidence>
<comment type="catalytic activity">
    <reaction evidence="13">
        <text>Ca(2+)(in) = Ca(2+)(out)</text>
        <dbReference type="Rhea" id="RHEA:29671"/>
        <dbReference type="ChEBI" id="CHEBI:29108"/>
    </reaction>
</comment>
<evidence type="ECO:0000256" key="10">
    <source>
        <dbReference type="ARBA" id="ARBA00034269"/>
    </source>
</evidence>
<comment type="subunit">
    <text evidence="15">Homotetramer. Interacts with TRPM1; the interaction results in the formation of a heteromultimeric cation channel complex that are functionally different from the homomeric channels.</text>
</comment>
<dbReference type="InterPro" id="IPR057366">
    <property type="entry name" value="TRPM-like"/>
</dbReference>
<keyword evidence="9" id="KW-0407">Ion channel</keyword>
<feature type="region of interest" description="Disordered" evidence="17">
    <location>
        <begin position="1241"/>
        <end position="1286"/>
    </location>
</feature>
<feature type="region of interest" description="Disordered" evidence="17">
    <location>
        <begin position="1495"/>
        <end position="1535"/>
    </location>
</feature>
<comment type="catalytic activity">
    <reaction evidence="12">
        <text>Mn(2+)(in) = Mn(2+)(out)</text>
        <dbReference type="Rhea" id="RHEA:28699"/>
        <dbReference type="ChEBI" id="CHEBI:29035"/>
    </reaction>
</comment>
<feature type="transmembrane region" description="Helical" evidence="18">
    <location>
        <begin position="1004"/>
        <end position="1029"/>
    </location>
</feature>
<evidence type="ECO:0000256" key="15">
    <source>
        <dbReference type="ARBA" id="ARBA00064991"/>
    </source>
</evidence>
<feature type="domain" description="TRPM tetramerisation" evidence="20">
    <location>
        <begin position="1132"/>
        <end position="1187"/>
    </location>
</feature>
<feature type="domain" description="TRPM-like" evidence="22">
    <location>
        <begin position="403"/>
        <end position="680"/>
    </location>
</feature>
<feature type="domain" description="Ion transport" evidence="19">
    <location>
        <begin position="799"/>
        <end position="1038"/>
    </location>
</feature>
<keyword evidence="8 18" id="KW-0472">Membrane</keyword>
<evidence type="ECO:0000256" key="5">
    <source>
        <dbReference type="ARBA" id="ARBA00022860"/>
    </source>
</evidence>
<dbReference type="FunFam" id="1.20.5.1010:FF:000001">
    <property type="entry name" value="Transient receptor potential cation channel subfamily M member 3"/>
    <property type="match status" value="1"/>
</dbReference>
<reference evidence="23" key="3">
    <citation type="submission" date="2025-09" db="UniProtKB">
        <authorList>
            <consortium name="Ensembl"/>
        </authorList>
    </citation>
    <scope>IDENTIFICATION</scope>
</reference>
<evidence type="ECO:0000256" key="12">
    <source>
        <dbReference type="ARBA" id="ARBA00036173"/>
    </source>
</evidence>
<evidence type="ECO:0000256" key="9">
    <source>
        <dbReference type="ARBA" id="ARBA00023303"/>
    </source>
</evidence>
<dbReference type="Pfam" id="PF00520">
    <property type="entry name" value="Ion_trans"/>
    <property type="match status" value="1"/>
</dbReference>
<feature type="compositionally biased region" description="Basic residues" evidence="17">
    <location>
        <begin position="1508"/>
        <end position="1518"/>
    </location>
</feature>
<gene>
    <name evidence="23" type="primary">TRPM1</name>
</gene>
<keyword evidence="3" id="KW-1003">Cell membrane</keyword>
<dbReference type="Gene3D" id="1.20.5.1010">
    <property type="entry name" value="TRPM, tetramerisation domain"/>
    <property type="match status" value="1"/>
</dbReference>
<feature type="transmembrane region" description="Helical" evidence="18">
    <location>
        <begin position="928"/>
        <end position="948"/>
    </location>
</feature>
<dbReference type="Ensembl" id="ENSCPVT00000028311.1">
    <property type="protein sequence ID" value="ENSCPVP00000024274.1"/>
    <property type="gene ID" value="ENSCPVG00000010143.2"/>
</dbReference>
<accession>A0A8U8C4F4</accession>
<evidence type="ECO:0000256" key="14">
    <source>
        <dbReference type="ARBA" id="ARBA00060893"/>
    </source>
</evidence>
<keyword evidence="5" id="KW-0112">Calmodulin-binding</keyword>
<dbReference type="InterPro" id="IPR050927">
    <property type="entry name" value="TRPM"/>
</dbReference>
<evidence type="ECO:0000259" key="22">
    <source>
        <dbReference type="Pfam" id="PF25508"/>
    </source>
</evidence>
<evidence type="ECO:0000259" key="20">
    <source>
        <dbReference type="Pfam" id="PF16519"/>
    </source>
</evidence>
<feature type="transmembrane region" description="Helical" evidence="18">
    <location>
        <begin position="792"/>
        <end position="811"/>
    </location>
</feature>
<evidence type="ECO:0000256" key="11">
    <source>
        <dbReference type="ARBA" id="ARBA00034634"/>
    </source>
</evidence>
<protein>
    <recommendedName>
        <fullName evidence="16">Transient receptor potential cation channel subfamily M member 3</fullName>
    </recommendedName>
</protein>
<reference evidence="23" key="1">
    <citation type="submission" date="2020-02" db="EMBL/GenBank/DDBJ databases">
        <authorList>
            <person name="Enbody D E."/>
            <person name="Pettersson E M."/>
        </authorList>
    </citation>
    <scope>NUCLEOTIDE SEQUENCE [LARGE SCALE GENOMIC DNA]</scope>
</reference>
<feature type="domain" description="TRPM SLOG" evidence="21">
    <location>
        <begin position="96"/>
        <end position="354"/>
    </location>
</feature>
<comment type="similarity">
    <text evidence="14">Belongs to the transient receptor (TC 1.A.4) family. LTrpC subfamily. TRPM3 sub-subfamily.</text>
</comment>
<reference evidence="23" key="2">
    <citation type="submission" date="2025-08" db="UniProtKB">
        <authorList>
            <consortium name="Ensembl"/>
        </authorList>
    </citation>
    <scope>IDENTIFICATION</scope>
</reference>
<dbReference type="InterPro" id="IPR032415">
    <property type="entry name" value="TRPM_tetra"/>
</dbReference>
<keyword evidence="6 18" id="KW-1133">Transmembrane helix</keyword>
<dbReference type="InterPro" id="IPR041491">
    <property type="entry name" value="TRPM_SLOG"/>
</dbReference>
<evidence type="ECO:0000256" key="8">
    <source>
        <dbReference type="ARBA" id="ARBA00023136"/>
    </source>
</evidence>
<organism evidence="23 24">
    <name type="scientific">Geospiza parvula</name>
    <name type="common">Small tree-finch</name>
    <name type="synonym">Camarhynchus parvulus</name>
    <dbReference type="NCBI Taxonomy" id="87175"/>
    <lineage>
        <taxon>Eukaryota</taxon>
        <taxon>Metazoa</taxon>
        <taxon>Chordata</taxon>
        <taxon>Craniata</taxon>
        <taxon>Vertebrata</taxon>
        <taxon>Euteleostomi</taxon>
        <taxon>Archelosauria</taxon>
        <taxon>Archosauria</taxon>
        <taxon>Dinosauria</taxon>
        <taxon>Saurischia</taxon>
        <taxon>Theropoda</taxon>
        <taxon>Coelurosauria</taxon>
        <taxon>Aves</taxon>
        <taxon>Neognathae</taxon>
        <taxon>Neoaves</taxon>
        <taxon>Telluraves</taxon>
        <taxon>Australaves</taxon>
        <taxon>Passeriformes</taxon>
        <taxon>Thraupidae</taxon>
        <taxon>Camarhynchus</taxon>
    </lineage>
</organism>
<dbReference type="GO" id="GO:0005886">
    <property type="term" value="C:plasma membrane"/>
    <property type="evidence" value="ECO:0007669"/>
    <property type="project" value="UniProtKB-SubCell"/>
</dbReference>
<feature type="transmembrane region" description="Helical" evidence="18">
    <location>
        <begin position="889"/>
        <end position="907"/>
    </location>
</feature>
<dbReference type="GO" id="GO:0005262">
    <property type="term" value="F:calcium channel activity"/>
    <property type="evidence" value="ECO:0007669"/>
    <property type="project" value="TreeGrafter"/>
</dbReference>
<keyword evidence="4 18" id="KW-0812">Transmembrane</keyword>
<evidence type="ECO:0000313" key="23">
    <source>
        <dbReference type="Ensembl" id="ENSCPVP00000024274.1"/>
    </source>
</evidence>
<dbReference type="InterPro" id="IPR037162">
    <property type="entry name" value="TRPM_tetra_sf"/>
</dbReference>
<evidence type="ECO:0000256" key="7">
    <source>
        <dbReference type="ARBA" id="ARBA00023065"/>
    </source>
</evidence>
<evidence type="ECO:0000313" key="24">
    <source>
        <dbReference type="Proteomes" id="UP000694382"/>
    </source>
</evidence>
<name>A0A8U8C4F4_GEOPR</name>